<dbReference type="Gene3D" id="3.10.28.10">
    <property type="entry name" value="Homing endonucleases"/>
    <property type="match status" value="2"/>
</dbReference>
<name>R9U1M3_BOTFB</name>
<organism evidence="2">
    <name type="scientific">Botryotinia fuckeliana (strain B05.10)</name>
    <name type="common">Noble rot fungus</name>
    <name type="synonym">Botrytis cinerea</name>
    <dbReference type="NCBI Taxonomy" id="332648"/>
    <lineage>
        <taxon>Eukaryota</taxon>
        <taxon>Fungi</taxon>
        <taxon>Dikarya</taxon>
        <taxon>Ascomycota</taxon>
        <taxon>Pezizomycotina</taxon>
        <taxon>Leotiomycetes</taxon>
        <taxon>Helotiales</taxon>
        <taxon>Sclerotiniaceae</taxon>
        <taxon>Botrytis</taxon>
    </lineage>
</organism>
<dbReference type="GO" id="GO:0005739">
    <property type="term" value="C:mitochondrion"/>
    <property type="evidence" value="ECO:0007669"/>
    <property type="project" value="UniProtKB-ARBA"/>
</dbReference>
<dbReference type="FunFam" id="3.10.28.10:FF:000024">
    <property type="entry name" value="Probable intron-encoded endonuclease 2"/>
    <property type="match status" value="1"/>
</dbReference>
<dbReference type="PANTHER" id="PTHR36181:SF3">
    <property type="entry name" value="INTRON-ENCODED DNA ENDONUCLEASE AI5 BETA"/>
    <property type="match status" value="1"/>
</dbReference>
<dbReference type="AlphaFoldDB" id="R9U1M3"/>
<dbReference type="InterPro" id="IPR004860">
    <property type="entry name" value="LAGLIDADG_dom"/>
</dbReference>
<keyword evidence="2" id="KW-0255">Endonuclease</keyword>
<feature type="domain" description="Homing endonuclease LAGLIDADG" evidence="1">
    <location>
        <begin position="11"/>
        <end position="50"/>
    </location>
</feature>
<accession>R9U1M3</accession>
<dbReference type="EMBL" id="KC832409">
    <property type="protein sequence ID" value="AGN48995.1"/>
    <property type="molecule type" value="Genomic_DNA"/>
</dbReference>
<protein>
    <submittedName>
        <fullName evidence="2">LAGLIDADG endonuclease</fullName>
    </submittedName>
</protein>
<proteinExistence type="predicted"/>
<dbReference type="InterPro" id="IPR051289">
    <property type="entry name" value="LAGLIDADG_Endonuclease"/>
</dbReference>
<keyword evidence="2" id="KW-0540">Nuclease</keyword>
<sequence length="261" mass="29927">MIYYWLFDSSAVEFTVSTLKDLVDVILPHFDNYPLITKKHSDYLLFKQIVLLMLNKEHNTIEGIQKTVNLRASLNTGLSKDLKEAFPITIPATLNLESSIKNNNLHPEWVAGFSTGESNFFIAVQKSKTKSGLSTSLRFSIAQHSRDLLLLESFVNFFGSGFVMNYKKRSVCEFIITKIDHIVEHIIPFFDKHPILGSKHLNFLDFKSAAYIIKNKEHLNEDGLGLEEILQLKRRITSLYSNKAMNNHSVVYGTEKLDQKR</sequence>
<dbReference type="SUPFAM" id="SSF55608">
    <property type="entry name" value="Homing endonucleases"/>
    <property type="match status" value="2"/>
</dbReference>
<evidence type="ECO:0000313" key="2">
    <source>
        <dbReference type="EMBL" id="AGN48995.1"/>
    </source>
</evidence>
<evidence type="ECO:0000259" key="1">
    <source>
        <dbReference type="Pfam" id="PF00961"/>
    </source>
</evidence>
<gene>
    <name evidence="2" type="ordered locus">BC1G_20002</name>
</gene>
<dbReference type="GO" id="GO:0004519">
    <property type="term" value="F:endonuclease activity"/>
    <property type="evidence" value="ECO:0007669"/>
    <property type="project" value="UniProtKB-KW"/>
</dbReference>
<feature type="domain" description="Homing endonuclease LAGLIDADG" evidence="1">
    <location>
        <begin position="111"/>
        <end position="209"/>
    </location>
</feature>
<keyword evidence="2" id="KW-0378">Hydrolase</keyword>
<keyword evidence="2" id="KW-0496">Mitochondrion</keyword>
<reference evidence="2" key="1">
    <citation type="submission" date="2013-03" db="EMBL/GenBank/DDBJ databases">
        <title>The Genome Sequence of Botryotinia fuckeliana B05.10 mitochondrial assembly.</title>
        <authorList>
            <consortium name="The Broad Institute Genome Sequencing Platform"/>
            <person name="van Kan J."/>
            <person name="Stassen J."/>
            <person name="Cuomo C."/>
            <person name="Walker B."/>
            <person name="Young S.K."/>
            <person name="Zeng Q."/>
            <person name="Gargeya S."/>
            <person name="Fitzgerald M."/>
            <person name="Haas B."/>
            <person name="Abouelleil A."/>
            <person name="Alvarado L."/>
            <person name="Arachchi H.M."/>
            <person name="Berlin A.M."/>
            <person name="Chapman S.B."/>
            <person name="Dewar J."/>
            <person name="Goldberg J."/>
            <person name="Griggs A."/>
            <person name="Gujja S."/>
            <person name="Hansen M."/>
            <person name="Howarth C."/>
            <person name="Imamovic A."/>
            <person name="Larimer J."/>
            <person name="McCowan C."/>
            <person name="Murphy C."/>
            <person name="Neiman D."/>
            <person name="Pearson M."/>
            <person name="Priest M."/>
            <person name="Roberts A."/>
            <person name="Saif S."/>
            <person name="Shea T."/>
            <person name="Sisk P."/>
            <person name="Sykes S."/>
            <person name="Wortman J."/>
            <person name="Nusbaum C."/>
            <person name="Birren B."/>
        </authorList>
    </citation>
    <scope>NUCLEOTIDE SEQUENCE [LARGE SCALE GENOMIC DNA]</scope>
    <source>
        <strain evidence="2">B05.10</strain>
    </source>
</reference>
<geneLocation type="mitochondrion" evidence="2"/>
<dbReference type="InterPro" id="IPR027434">
    <property type="entry name" value="Homing_endonucl"/>
</dbReference>
<dbReference type="Pfam" id="PF00961">
    <property type="entry name" value="LAGLIDADG_1"/>
    <property type="match status" value="2"/>
</dbReference>
<dbReference type="PANTHER" id="PTHR36181">
    <property type="entry name" value="INTRON-ENCODED ENDONUCLEASE AI3-RELATED"/>
    <property type="match status" value="1"/>
</dbReference>